<accession>A0A4R0NCT3</accession>
<evidence type="ECO:0000313" key="2">
    <source>
        <dbReference type="Proteomes" id="UP000293347"/>
    </source>
</evidence>
<name>A0A4R0NCT3_9SPHI</name>
<dbReference type="PROSITE" id="PS51257">
    <property type="entry name" value="PROKAR_LIPOPROTEIN"/>
    <property type="match status" value="1"/>
</dbReference>
<dbReference type="EMBL" id="SJSL01000007">
    <property type="protein sequence ID" value="TCC98159.1"/>
    <property type="molecule type" value="Genomic_DNA"/>
</dbReference>
<evidence type="ECO:0000313" key="1">
    <source>
        <dbReference type="EMBL" id="TCC98159.1"/>
    </source>
</evidence>
<dbReference type="Pfam" id="PF16407">
    <property type="entry name" value="PKD_2"/>
    <property type="match status" value="1"/>
</dbReference>
<comment type="caution">
    <text evidence="1">The sequence shown here is derived from an EMBL/GenBank/DDBJ whole genome shotgun (WGS) entry which is preliminary data.</text>
</comment>
<gene>
    <name evidence="1" type="ORF">EZ437_18360</name>
</gene>
<dbReference type="OrthoDB" id="1095195at2"/>
<dbReference type="Proteomes" id="UP000293347">
    <property type="component" value="Unassembled WGS sequence"/>
</dbReference>
<evidence type="ECO:0008006" key="3">
    <source>
        <dbReference type="Google" id="ProtNLM"/>
    </source>
</evidence>
<dbReference type="AlphaFoldDB" id="A0A4R0NCT3"/>
<organism evidence="1 2">
    <name type="scientific">Pedobacter psychroterrae</name>
    <dbReference type="NCBI Taxonomy" id="2530453"/>
    <lineage>
        <taxon>Bacteria</taxon>
        <taxon>Pseudomonadati</taxon>
        <taxon>Bacteroidota</taxon>
        <taxon>Sphingobacteriia</taxon>
        <taxon>Sphingobacteriales</taxon>
        <taxon>Sphingobacteriaceae</taxon>
        <taxon>Pedobacter</taxon>
    </lineage>
</organism>
<proteinExistence type="predicted"/>
<dbReference type="InterPro" id="IPR032183">
    <property type="entry name" value="PKD-like"/>
</dbReference>
<dbReference type="RefSeq" id="WP_131597534.1">
    <property type="nucleotide sequence ID" value="NZ_SJSL01000007.1"/>
</dbReference>
<reference evidence="1 2" key="1">
    <citation type="submission" date="2019-02" db="EMBL/GenBank/DDBJ databases">
        <title>Pedobacter sp. RP-1-14 sp. nov., isolated from Arctic soil.</title>
        <authorList>
            <person name="Dahal R.H."/>
        </authorList>
    </citation>
    <scope>NUCLEOTIDE SEQUENCE [LARGE SCALE GENOMIC DNA]</scope>
    <source>
        <strain evidence="1 2">RP-1-14</strain>
    </source>
</reference>
<sequence length="513" mass="56147">MKIIYKNIIGIVLLSGLLVLSGCHKDESTDGLLEQNKVGLSDPKTGTVINIFQGDVLNLKPTLSQSMKNNMDDLTFSWTVYDNSPSSNYTLPRFSIGNEYELKYTVSGESFTLGQNYLLRLTVTEKSTGLSSFLNYRLLIANKYGTGWVVLEDKAGKGDLSFVFPDYTVEHGIYTDRNTTVLTGPKKIEIVPFSITEDISASGKRMYILADNGSQEYNFLTMTKKFDYSFLFFSAPPVIKPSVMNFTSGTLNSANRSAILGIAINNGKAHSNLVGGFPGVKKWGDIALTPSGTQNYELAPFASGGNTYPAVVYDNLSKRFFYIRGYSPTPVAGSLEAFPSAASSVDAFDMNNVGMTMIFQDSADVVKTINAVMKSDNNQPYLYKYKTESTTSAPIITLSKTQMNAPGFVNYTAAAGSTTTPHIYYGLANKVQKYETSSNTTTESYSFAASEQITAIKYAKYSSDRTGARLVVATWNGTEGKLYFFTINNVGDLGSASHTFTGFTKIVDVAYKY</sequence>
<protein>
    <recommendedName>
        <fullName evidence="3">PKD family protein</fullName>
    </recommendedName>
</protein>
<keyword evidence="2" id="KW-1185">Reference proteome</keyword>